<feature type="non-terminal residue" evidence="1">
    <location>
        <position position="1"/>
    </location>
</feature>
<evidence type="ECO:0008006" key="3">
    <source>
        <dbReference type="Google" id="ProtNLM"/>
    </source>
</evidence>
<sequence>TTSDGYGYEDIKSMSRWTDFNLAEILRRYGDVLRTKSFLRDVYASGHREAASENEIRIRFGKGLFSIVNRGLDHAHDKMDPELRNRLPPDPAVQKLIDNKHVHMTIVSGQDIPMRDNFSDDHVARTNKGYRSRGCVSIEVKPSYVFRARYRSRKDKNRRREFKQVLSQLNFYMHMRNTRYGCLLTDKELVCVRKKVDENGDDMAGHLELSMRIPRTACGEGALTMELSLWYLIMLAGEKQAGIGWPL</sequence>
<reference evidence="1 2" key="1">
    <citation type="journal article" date="2016" name="Mol. Biol. Evol.">
        <title>Comparative Genomics of Early-Diverging Mushroom-Forming Fungi Provides Insights into the Origins of Lignocellulose Decay Capabilities.</title>
        <authorList>
            <person name="Nagy L.G."/>
            <person name="Riley R."/>
            <person name="Tritt A."/>
            <person name="Adam C."/>
            <person name="Daum C."/>
            <person name="Floudas D."/>
            <person name="Sun H."/>
            <person name="Yadav J.S."/>
            <person name="Pangilinan J."/>
            <person name="Larsson K.H."/>
            <person name="Matsuura K."/>
            <person name="Barry K."/>
            <person name="Labutti K."/>
            <person name="Kuo R."/>
            <person name="Ohm R.A."/>
            <person name="Bhattacharya S.S."/>
            <person name="Shirouzu T."/>
            <person name="Yoshinaga Y."/>
            <person name="Martin F.M."/>
            <person name="Grigoriev I.V."/>
            <person name="Hibbett D.S."/>
        </authorList>
    </citation>
    <scope>NUCLEOTIDE SEQUENCE [LARGE SCALE GENOMIC DNA]</scope>
    <source>
        <strain evidence="1 2">HHB9708</strain>
    </source>
</reference>
<evidence type="ECO:0000313" key="2">
    <source>
        <dbReference type="Proteomes" id="UP000076722"/>
    </source>
</evidence>
<feature type="non-terminal residue" evidence="1">
    <location>
        <position position="247"/>
    </location>
</feature>
<name>A0A164NHG1_9AGAM</name>
<protein>
    <recommendedName>
        <fullName evidence="3">Fungal-type protein kinase domain-containing protein</fullName>
    </recommendedName>
</protein>
<dbReference type="EMBL" id="KV419445">
    <property type="protein sequence ID" value="KZS87706.1"/>
    <property type="molecule type" value="Genomic_DNA"/>
</dbReference>
<keyword evidence="2" id="KW-1185">Reference proteome</keyword>
<dbReference type="AlphaFoldDB" id="A0A164NHG1"/>
<proteinExistence type="predicted"/>
<accession>A0A164NHG1</accession>
<dbReference type="STRING" id="1314777.A0A164NHG1"/>
<dbReference type="OrthoDB" id="3245315at2759"/>
<dbReference type="Proteomes" id="UP000076722">
    <property type="component" value="Unassembled WGS sequence"/>
</dbReference>
<organism evidence="1 2">
    <name type="scientific">Sistotremastrum niveocremeum HHB9708</name>
    <dbReference type="NCBI Taxonomy" id="1314777"/>
    <lineage>
        <taxon>Eukaryota</taxon>
        <taxon>Fungi</taxon>
        <taxon>Dikarya</taxon>
        <taxon>Basidiomycota</taxon>
        <taxon>Agaricomycotina</taxon>
        <taxon>Agaricomycetes</taxon>
        <taxon>Sistotremastrales</taxon>
        <taxon>Sistotremastraceae</taxon>
        <taxon>Sertulicium</taxon>
        <taxon>Sertulicium niveocremeum</taxon>
    </lineage>
</organism>
<evidence type="ECO:0000313" key="1">
    <source>
        <dbReference type="EMBL" id="KZS87706.1"/>
    </source>
</evidence>
<gene>
    <name evidence="1" type="ORF">SISNIDRAFT_386909</name>
</gene>